<dbReference type="PANTHER" id="PTHR14200:SF11">
    <property type="entry name" value="CYTOCHROME C OXIDASE SUBUNIT 5A, MITOCHONDRIAL"/>
    <property type="match status" value="1"/>
</dbReference>
<name>A0A4Y9ZR10_9AGAM</name>
<evidence type="ECO:0000256" key="7">
    <source>
        <dbReference type="ARBA" id="ARBA00022946"/>
    </source>
</evidence>
<evidence type="ECO:0000256" key="1">
    <source>
        <dbReference type="ARBA" id="ARBA00004443"/>
    </source>
</evidence>
<protein>
    <recommendedName>
        <fullName evidence="11">Cytochrome c oxidase subunit 6, mitochondrial</fullName>
    </recommendedName>
    <alternativeName>
        <fullName evidence="11">Cytochrome c oxidase polypeptide VI</fullName>
    </alternativeName>
</protein>
<organism evidence="12 13">
    <name type="scientific">Hericium alpestre</name>
    <dbReference type="NCBI Taxonomy" id="135208"/>
    <lineage>
        <taxon>Eukaryota</taxon>
        <taxon>Fungi</taxon>
        <taxon>Dikarya</taxon>
        <taxon>Basidiomycota</taxon>
        <taxon>Agaricomycotina</taxon>
        <taxon>Agaricomycetes</taxon>
        <taxon>Russulales</taxon>
        <taxon>Hericiaceae</taxon>
        <taxon>Hericium</taxon>
    </lineage>
</organism>
<evidence type="ECO:0000313" key="13">
    <source>
        <dbReference type="Proteomes" id="UP000298061"/>
    </source>
</evidence>
<dbReference type="EMBL" id="SFCI01001258">
    <property type="protein sequence ID" value="TFY76271.1"/>
    <property type="molecule type" value="Genomic_DNA"/>
</dbReference>
<evidence type="ECO:0000313" key="12">
    <source>
        <dbReference type="EMBL" id="TFY76271.1"/>
    </source>
</evidence>
<dbReference type="GO" id="GO:0005743">
    <property type="term" value="C:mitochondrial inner membrane"/>
    <property type="evidence" value="ECO:0007669"/>
    <property type="project" value="UniProtKB-SubCell"/>
</dbReference>
<evidence type="ECO:0000256" key="11">
    <source>
        <dbReference type="RuleBase" id="RU368103"/>
    </source>
</evidence>
<keyword evidence="8 11" id="KW-0408">Iron</keyword>
<comment type="subcellular location">
    <subcellularLocation>
        <location evidence="1 11">Mitochondrion inner membrane</location>
        <topology evidence="1 11">Peripheral membrane protein</topology>
        <orientation evidence="1 11">Matrix side</orientation>
    </subcellularLocation>
</comment>
<keyword evidence="4 11" id="KW-0349">Heme</keyword>
<evidence type="ECO:0000256" key="9">
    <source>
        <dbReference type="ARBA" id="ARBA00023128"/>
    </source>
</evidence>
<dbReference type="OrthoDB" id="5778907at2759"/>
<dbReference type="Proteomes" id="UP000298061">
    <property type="component" value="Unassembled WGS sequence"/>
</dbReference>
<keyword evidence="13" id="KW-1185">Reference proteome</keyword>
<comment type="pathway">
    <text evidence="2 11">Energy metabolism; oxidative phosphorylation.</text>
</comment>
<keyword evidence="7 11" id="KW-0809">Transit peptide</keyword>
<keyword evidence="6 11" id="KW-0999">Mitochondrion inner membrane</keyword>
<dbReference type="UniPathway" id="UPA00705"/>
<keyword evidence="10 11" id="KW-0472">Membrane</keyword>
<dbReference type="PANTHER" id="PTHR14200">
    <property type="entry name" value="CYTOCHROME C OXIDASE POLYPEPTIDE"/>
    <property type="match status" value="1"/>
</dbReference>
<dbReference type="GO" id="GO:0046872">
    <property type="term" value="F:metal ion binding"/>
    <property type="evidence" value="ECO:0007669"/>
    <property type="project" value="UniProtKB-UniRule"/>
</dbReference>
<comment type="function">
    <text evidence="11">Component of the cytochrome c oxidase, the last enzyme in the mitochondrial electron transport chain which drives oxidative phosphorylation. The respiratory chain contains 3 multisubunit complexes succinate dehydrogenase (complex II, CII), ubiquinol-cytochrome c oxidoreductase (cytochrome b-c1 complex, complex III, CIII) and cytochrome c oxidase (complex IV, CIV), that cooperate to transfer electrons derived from NADH and succinate to molecular oxygen, creating an electrochemical gradient over the inner membrane that drives transmembrane transport and the ATP synthase. Cytochrome c oxidase is the component of the respiratory chain that catalyzes the reduction of oxygen to water. Electrons originating from reduced cytochrome c in the intermembrane space (IMS) are transferred via the dinuclear copper A center (CU(A)) of subunit 2 and heme A of subunit 1 to the active site in subunit 1, a binuclear center (BNC) formed by heme A3 and copper B (CU(B)). The BNC reduces molecular oxygen to 2 water molecules using 4 electrons from cytochrome c in the IMS and 4 protons from the mitochondrial matrix.</text>
</comment>
<dbReference type="Gene3D" id="1.25.40.40">
    <property type="entry name" value="Cytochrome c oxidase, subunit Va/VI"/>
    <property type="match status" value="1"/>
</dbReference>
<proteinExistence type="inferred from homology"/>
<dbReference type="InterPro" id="IPR036545">
    <property type="entry name" value="Cyt_c_oxidase_su5A/6_sf"/>
</dbReference>
<evidence type="ECO:0000256" key="2">
    <source>
        <dbReference type="ARBA" id="ARBA00004673"/>
    </source>
</evidence>
<dbReference type="GO" id="GO:0006123">
    <property type="term" value="P:mitochondrial electron transport, cytochrome c to oxygen"/>
    <property type="evidence" value="ECO:0007669"/>
    <property type="project" value="UniProtKB-UniRule"/>
</dbReference>
<sequence>RSGLPRVNDYSTAVRIFEGVREKVENKQQYEAYLEELKPVREELGVETKEELFTS</sequence>
<dbReference type="InterPro" id="IPR003204">
    <property type="entry name" value="Cyt_c_oxidase_su5A/6"/>
</dbReference>
<evidence type="ECO:0000256" key="10">
    <source>
        <dbReference type="ARBA" id="ARBA00023136"/>
    </source>
</evidence>
<comment type="similarity">
    <text evidence="3 11">Belongs to the cytochrome c oxidase subunit 5A family.</text>
</comment>
<gene>
    <name evidence="12" type="ORF">EWM64_g7739</name>
</gene>
<reference evidence="12 13" key="1">
    <citation type="submission" date="2019-02" db="EMBL/GenBank/DDBJ databases">
        <title>Genome sequencing of the rare red list fungi Hericium alpestre (H. flagellum).</title>
        <authorList>
            <person name="Buettner E."/>
            <person name="Kellner H."/>
        </authorList>
    </citation>
    <scope>NUCLEOTIDE SEQUENCE [LARGE SCALE GENOMIC DNA]</scope>
    <source>
        <strain evidence="12 13">DSM 108284</strain>
    </source>
</reference>
<feature type="non-terminal residue" evidence="12">
    <location>
        <position position="1"/>
    </location>
</feature>
<evidence type="ECO:0000256" key="3">
    <source>
        <dbReference type="ARBA" id="ARBA00007972"/>
    </source>
</evidence>
<dbReference type="SUPFAM" id="SSF48479">
    <property type="entry name" value="Cytochrome c oxidase subunit E"/>
    <property type="match status" value="1"/>
</dbReference>
<keyword evidence="5 11" id="KW-0479">Metal-binding</keyword>
<evidence type="ECO:0000256" key="8">
    <source>
        <dbReference type="ARBA" id="ARBA00023004"/>
    </source>
</evidence>
<keyword evidence="9 11" id="KW-0496">Mitochondrion</keyword>
<evidence type="ECO:0000256" key="5">
    <source>
        <dbReference type="ARBA" id="ARBA00022723"/>
    </source>
</evidence>
<accession>A0A4Y9ZR10</accession>
<dbReference type="Pfam" id="PF02284">
    <property type="entry name" value="COX5A"/>
    <property type="match status" value="1"/>
</dbReference>
<dbReference type="GO" id="GO:0045277">
    <property type="term" value="C:respiratory chain complex IV"/>
    <property type="evidence" value="ECO:0007669"/>
    <property type="project" value="UniProtKB-UniRule"/>
</dbReference>
<comment type="caution">
    <text evidence="12">The sequence shown here is derived from an EMBL/GenBank/DDBJ whole genome shotgun (WGS) entry which is preliminary data.</text>
</comment>
<evidence type="ECO:0000256" key="6">
    <source>
        <dbReference type="ARBA" id="ARBA00022792"/>
    </source>
</evidence>
<comment type="subunit">
    <text evidence="11">Component of the cytochrome c oxidase (complex IV, CIV), a multisubunit enzyme composed of a catalytic core of 3 subunits and several supernumerary subunits.</text>
</comment>
<dbReference type="STRING" id="135208.A0A4Y9ZR10"/>
<dbReference type="AlphaFoldDB" id="A0A4Y9ZR10"/>
<evidence type="ECO:0000256" key="4">
    <source>
        <dbReference type="ARBA" id="ARBA00022617"/>
    </source>
</evidence>